<dbReference type="AlphaFoldDB" id="A0AAD2FU39"/>
<dbReference type="CDD" id="cd02961">
    <property type="entry name" value="PDI_a_family"/>
    <property type="match status" value="1"/>
</dbReference>
<feature type="domain" description="Thioredoxin" evidence="9">
    <location>
        <begin position="506"/>
        <end position="598"/>
    </location>
</feature>
<dbReference type="GO" id="GO:0003756">
    <property type="term" value="F:protein disulfide isomerase activity"/>
    <property type="evidence" value="ECO:0007669"/>
    <property type="project" value="UniProtKB-EC"/>
</dbReference>
<evidence type="ECO:0000256" key="1">
    <source>
        <dbReference type="ARBA" id="ARBA00001182"/>
    </source>
</evidence>
<keyword evidence="11" id="KW-1185">Reference proteome</keyword>
<keyword evidence="8" id="KW-0732">Signal</keyword>
<dbReference type="GO" id="GO:0006457">
    <property type="term" value="P:protein folding"/>
    <property type="evidence" value="ECO:0007669"/>
    <property type="project" value="TreeGrafter"/>
</dbReference>
<evidence type="ECO:0000313" key="10">
    <source>
        <dbReference type="EMBL" id="CAJ1953557.1"/>
    </source>
</evidence>
<keyword evidence="7" id="KW-0676">Redox-active center</keyword>
<feature type="chain" id="PRO_5041992664" description="protein disulfide-isomerase" evidence="8">
    <location>
        <begin position="28"/>
        <end position="640"/>
    </location>
</feature>
<sequence>MRIGRCRLFPFSLTYWAITVGIRSANGSDDYPETSDSKSKKLVLDCELDESDLINFLTAPAKADDIVVALFYVEGCQSSMHLVPTWKEAIYQLRQGRQSAFSDVRLPLVASFLITPSNKHFLQAIPVTHVPSIVFFSKTGDDKDSAASFKTLEYQGSRSSGSEILNGLRHYLLRFQHSGFQADHQASLTTNLNLNALAVQVDRIEEMGRIVAKFQDRLFQRNNLPLDPIMSLAERDWARYMLDESSDPDFYHVICQCQDSRDPTGDDEALNEAYSAFDEVAGVLSVRRDVVFCVQRKCLNEGVITSYQVVENNWTLTTESSLDLKSVETTDWRTKTSFFCQMILRPSLLWLDRQASAPIIFSPNNRLHAALFIDFHNPWVKEKMRQTVVEFRRECKSRREHNVVCYVVPSTDVRFLLQFGIDMWSPIDKKLHSQDSFPSIGVFPCLLVTDKRQDMGIDYRILEHPFASNSLGNFLDSIIKHDGDLEAQDAQHYVETRKNSFGIHLLAASSLQSFIDSKDCHSMIIFYSPSCGHCKRLKVVWNALGELLSYTGLDNRLKLGMYDVSKNELYLQGVTVLSVPEVYLFSFGTDPIRYNTEEAGGINDSIDIIEWWIDVSSENNLDVAMSEKELLGLLEGDETQ</sequence>
<gene>
    <name evidence="10" type="ORF">CYCCA115_LOCUS14156</name>
</gene>
<dbReference type="PANTHER" id="PTHR18929">
    <property type="entry name" value="PROTEIN DISULFIDE ISOMERASE"/>
    <property type="match status" value="1"/>
</dbReference>
<evidence type="ECO:0000256" key="7">
    <source>
        <dbReference type="ARBA" id="ARBA00023284"/>
    </source>
</evidence>
<keyword evidence="6" id="KW-0413">Isomerase</keyword>
<dbReference type="GO" id="GO:0005788">
    <property type="term" value="C:endoplasmic reticulum lumen"/>
    <property type="evidence" value="ECO:0007669"/>
    <property type="project" value="UniProtKB-SubCell"/>
</dbReference>
<proteinExistence type="inferred from homology"/>
<dbReference type="InterPro" id="IPR013766">
    <property type="entry name" value="Thioredoxin_domain"/>
</dbReference>
<comment type="catalytic activity">
    <reaction evidence="1">
        <text>Catalyzes the rearrangement of -S-S- bonds in proteins.</text>
        <dbReference type="EC" id="5.3.4.1"/>
    </reaction>
</comment>
<dbReference type="EMBL" id="CAKOGP040001832">
    <property type="protein sequence ID" value="CAJ1953557.1"/>
    <property type="molecule type" value="Genomic_DNA"/>
</dbReference>
<name>A0AAD2FU39_9STRA</name>
<feature type="signal peptide" evidence="8">
    <location>
        <begin position="1"/>
        <end position="27"/>
    </location>
</feature>
<dbReference type="SUPFAM" id="SSF52833">
    <property type="entry name" value="Thioredoxin-like"/>
    <property type="match status" value="2"/>
</dbReference>
<accession>A0AAD2FU39</accession>
<dbReference type="Pfam" id="PF00085">
    <property type="entry name" value="Thioredoxin"/>
    <property type="match status" value="1"/>
</dbReference>
<protein>
    <recommendedName>
        <fullName evidence="4">protein disulfide-isomerase</fullName>
        <ecNumber evidence="4">5.3.4.1</ecNumber>
    </recommendedName>
</protein>
<comment type="subcellular location">
    <subcellularLocation>
        <location evidence="2">Endoplasmic reticulum lumen</location>
    </subcellularLocation>
</comment>
<comment type="caution">
    <text evidence="10">The sequence shown here is derived from an EMBL/GenBank/DDBJ whole genome shotgun (WGS) entry which is preliminary data.</text>
</comment>
<dbReference type="GO" id="GO:0034976">
    <property type="term" value="P:response to endoplasmic reticulum stress"/>
    <property type="evidence" value="ECO:0007669"/>
    <property type="project" value="TreeGrafter"/>
</dbReference>
<evidence type="ECO:0000256" key="5">
    <source>
        <dbReference type="ARBA" id="ARBA00022824"/>
    </source>
</evidence>
<evidence type="ECO:0000259" key="9">
    <source>
        <dbReference type="Pfam" id="PF00085"/>
    </source>
</evidence>
<dbReference type="InterPro" id="IPR036249">
    <property type="entry name" value="Thioredoxin-like_sf"/>
</dbReference>
<evidence type="ECO:0000256" key="2">
    <source>
        <dbReference type="ARBA" id="ARBA00004319"/>
    </source>
</evidence>
<evidence type="ECO:0000256" key="6">
    <source>
        <dbReference type="ARBA" id="ARBA00023235"/>
    </source>
</evidence>
<dbReference type="Proteomes" id="UP001295423">
    <property type="component" value="Unassembled WGS sequence"/>
</dbReference>
<dbReference type="PANTHER" id="PTHR18929:SF132">
    <property type="entry name" value="PROTEIN DISULFIDE-ISOMERASE A3"/>
    <property type="match status" value="1"/>
</dbReference>
<reference evidence="10" key="1">
    <citation type="submission" date="2023-08" db="EMBL/GenBank/DDBJ databases">
        <authorList>
            <person name="Audoor S."/>
            <person name="Bilcke G."/>
        </authorList>
    </citation>
    <scope>NUCLEOTIDE SEQUENCE</scope>
</reference>
<evidence type="ECO:0000256" key="4">
    <source>
        <dbReference type="ARBA" id="ARBA00012723"/>
    </source>
</evidence>
<evidence type="ECO:0000256" key="8">
    <source>
        <dbReference type="SAM" id="SignalP"/>
    </source>
</evidence>
<comment type="similarity">
    <text evidence="3">Belongs to the protein disulfide isomerase family.</text>
</comment>
<evidence type="ECO:0000256" key="3">
    <source>
        <dbReference type="ARBA" id="ARBA00006347"/>
    </source>
</evidence>
<keyword evidence="5" id="KW-0256">Endoplasmic reticulum</keyword>
<dbReference type="Gene3D" id="3.40.30.10">
    <property type="entry name" value="Glutaredoxin"/>
    <property type="match status" value="1"/>
</dbReference>
<organism evidence="10 11">
    <name type="scientific">Cylindrotheca closterium</name>
    <dbReference type="NCBI Taxonomy" id="2856"/>
    <lineage>
        <taxon>Eukaryota</taxon>
        <taxon>Sar</taxon>
        <taxon>Stramenopiles</taxon>
        <taxon>Ochrophyta</taxon>
        <taxon>Bacillariophyta</taxon>
        <taxon>Bacillariophyceae</taxon>
        <taxon>Bacillariophycidae</taxon>
        <taxon>Bacillariales</taxon>
        <taxon>Bacillariaceae</taxon>
        <taxon>Cylindrotheca</taxon>
    </lineage>
</organism>
<dbReference type="EC" id="5.3.4.1" evidence="4"/>
<evidence type="ECO:0000313" key="11">
    <source>
        <dbReference type="Proteomes" id="UP001295423"/>
    </source>
</evidence>